<dbReference type="Proteomes" id="UP001412239">
    <property type="component" value="Unassembled WGS sequence"/>
</dbReference>
<keyword evidence="3" id="KW-0804">Transcription</keyword>
<evidence type="ECO:0000256" key="1">
    <source>
        <dbReference type="ARBA" id="ARBA00004123"/>
    </source>
</evidence>
<evidence type="ECO:0000256" key="4">
    <source>
        <dbReference type="ARBA" id="ARBA00023242"/>
    </source>
</evidence>
<sequence length="572" mass="64282">MSLDNELLMLAGEEDEDDFKPSSTPHRKRTLSPNSVSPAKKRAKPTVRKTNKKKTRRDSDDEGDEDSSGLSDAPSSSEEGSRSEAEVSMDLESSSDEEDSVQDLYPLEGKYKDQADMRALLAMNEVDREALLADRAGLIERAQQDRHLRNLLKSRNTADKANGTSISGANRRSTRTKSMPKKTEETTKRGKLDELKKIREERITRAAGSGKQTGDEEEARARRRSINEDDEDKAGYIEEVYVKEDDREIALADVNKARIGRTGLAKLCDYPGFEDVVKDCFVRVSLFDRETGSTSYRLGWVKGFVSGKHYNMLEGKRRTDQHLRVSQGLAERSFGMEFMSDSPVTEAKVLKAELNRFKKQMEFDHCAMPPLSLVERKARELRELDNRVLTQDEVNEMIRKRNSDKVDTVNLVLKRGRLREVREAAQLKGDEVEVARIDKELQDLGDQHAKSLVVPKSQMERLAKLNAVNRKKNVAEIRRAEIEEKRAARTATVYNPFMRVKTVAKTRHNLDGGKKEGEDSQNASGDSQTDAETKSNSAGVGFLSSSTKGRGRLGASVDDVIANYDFGIEIDI</sequence>
<name>A0A292PL11_9PEZI</name>
<evidence type="ECO:0000313" key="8">
    <source>
        <dbReference type="Proteomes" id="UP001412239"/>
    </source>
</evidence>
<dbReference type="Pfam" id="PF03126">
    <property type="entry name" value="Plus-3"/>
    <property type="match status" value="1"/>
</dbReference>
<evidence type="ECO:0000259" key="6">
    <source>
        <dbReference type="PROSITE" id="PS51360"/>
    </source>
</evidence>
<feature type="region of interest" description="Disordered" evidence="5">
    <location>
        <begin position="149"/>
        <end position="227"/>
    </location>
</feature>
<keyword evidence="4" id="KW-0539">Nucleus</keyword>
<feature type="region of interest" description="Disordered" evidence="5">
    <location>
        <begin position="1"/>
        <end position="108"/>
    </location>
</feature>
<protein>
    <recommendedName>
        <fullName evidence="6">Plus3 domain-containing protein</fullName>
    </recommendedName>
</protein>
<organism evidence="7 8">
    <name type="scientific">Tuber aestivum</name>
    <name type="common">summer truffle</name>
    <dbReference type="NCBI Taxonomy" id="59557"/>
    <lineage>
        <taxon>Eukaryota</taxon>
        <taxon>Fungi</taxon>
        <taxon>Dikarya</taxon>
        <taxon>Ascomycota</taxon>
        <taxon>Pezizomycotina</taxon>
        <taxon>Pezizomycetes</taxon>
        <taxon>Pezizales</taxon>
        <taxon>Tuberaceae</taxon>
        <taxon>Tuber</taxon>
    </lineage>
</organism>
<dbReference type="PANTHER" id="PTHR13115:SF8">
    <property type="entry name" value="RNA POLYMERASE-ASSOCIATED PROTEIN RTF1 HOMOLOG"/>
    <property type="match status" value="1"/>
</dbReference>
<feature type="compositionally biased region" description="Basic and acidic residues" evidence="5">
    <location>
        <begin position="181"/>
        <end position="204"/>
    </location>
</feature>
<comment type="subcellular location">
    <subcellularLocation>
        <location evidence="1">Nucleus</location>
    </subcellularLocation>
</comment>
<evidence type="ECO:0000256" key="2">
    <source>
        <dbReference type="ARBA" id="ARBA00023015"/>
    </source>
</evidence>
<accession>A0A292PL11</accession>
<dbReference type="AlphaFoldDB" id="A0A292PL11"/>
<dbReference type="InterPro" id="IPR004343">
    <property type="entry name" value="Plus-3_dom"/>
</dbReference>
<dbReference type="GO" id="GO:1990269">
    <property type="term" value="F:RNA polymerase II C-terminal domain phosphoserine binding"/>
    <property type="evidence" value="ECO:0007669"/>
    <property type="project" value="TreeGrafter"/>
</dbReference>
<evidence type="ECO:0000256" key="5">
    <source>
        <dbReference type="SAM" id="MobiDB-lite"/>
    </source>
</evidence>
<evidence type="ECO:0000313" key="7">
    <source>
        <dbReference type="EMBL" id="CUS08229.1"/>
    </source>
</evidence>
<dbReference type="PROSITE" id="PS51360">
    <property type="entry name" value="PLUS3"/>
    <property type="match status" value="1"/>
</dbReference>
<dbReference type="Gene3D" id="3.90.70.200">
    <property type="entry name" value="Plus-3 domain"/>
    <property type="match status" value="1"/>
</dbReference>
<dbReference type="InterPro" id="IPR036128">
    <property type="entry name" value="Plus3-like_sf"/>
</dbReference>
<reference evidence="7" key="1">
    <citation type="submission" date="2015-10" db="EMBL/GenBank/DDBJ databases">
        <authorList>
            <person name="Regsiter A."/>
            <person name="william w."/>
        </authorList>
    </citation>
    <scope>NUCLEOTIDE SEQUENCE</scope>
    <source>
        <strain evidence="7">Montdore</strain>
    </source>
</reference>
<feature type="compositionally biased region" description="Polar residues" evidence="5">
    <location>
        <begin position="520"/>
        <end position="548"/>
    </location>
</feature>
<feature type="compositionally biased region" description="Basic residues" evidence="5">
    <location>
        <begin position="39"/>
        <end position="56"/>
    </location>
</feature>
<evidence type="ECO:0000256" key="3">
    <source>
        <dbReference type="ARBA" id="ARBA00023163"/>
    </source>
</evidence>
<dbReference type="GO" id="GO:0016593">
    <property type="term" value="C:Cdc73/Paf1 complex"/>
    <property type="evidence" value="ECO:0007669"/>
    <property type="project" value="TreeGrafter"/>
</dbReference>
<feature type="domain" description="Plus3" evidence="6">
    <location>
        <begin position="248"/>
        <end position="386"/>
    </location>
</feature>
<feature type="compositionally biased region" description="Polar residues" evidence="5">
    <location>
        <begin position="162"/>
        <end position="171"/>
    </location>
</feature>
<keyword evidence="2" id="KW-0805">Transcription regulation</keyword>
<feature type="region of interest" description="Disordered" evidence="5">
    <location>
        <begin position="505"/>
        <end position="551"/>
    </location>
</feature>
<dbReference type="SMART" id="SM00719">
    <property type="entry name" value="Plus3"/>
    <property type="match status" value="1"/>
</dbReference>
<dbReference type="GO" id="GO:0003677">
    <property type="term" value="F:DNA binding"/>
    <property type="evidence" value="ECO:0007669"/>
    <property type="project" value="InterPro"/>
</dbReference>
<dbReference type="SUPFAM" id="SSF159042">
    <property type="entry name" value="Plus3-like"/>
    <property type="match status" value="1"/>
</dbReference>
<feature type="compositionally biased region" description="Basic and acidic residues" evidence="5">
    <location>
        <begin position="508"/>
        <end position="518"/>
    </location>
</feature>
<gene>
    <name evidence="7" type="ORF">GSTUAT00007707001</name>
</gene>
<proteinExistence type="predicted"/>
<dbReference type="PANTHER" id="PTHR13115">
    <property type="entry name" value="RNA POLYMERASE-ASSOCIATED PROTEIN RTF1 HOMOLOG"/>
    <property type="match status" value="1"/>
</dbReference>
<keyword evidence="8" id="KW-1185">Reference proteome</keyword>
<feature type="compositionally biased region" description="Acidic residues" evidence="5">
    <location>
        <begin position="87"/>
        <end position="101"/>
    </location>
</feature>
<dbReference type="EMBL" id="LN891143">
    <property type="protein sequence ID" value="CUS08229.1"/>
    <property type="molecule type" value="Genomic_DNA"/>
</dbReference>
<feature type="compositionally biased region" description="Low complexity" evidence="5">
    <location>
        <begin position="68"/>
        <end position="78"/>
    </location>
</feature>